<dbReference type="AlphaFoldDB" id="A0AA35X0T4"/>
<dbReference type="InterPro" id="IPR008775">
    <property type="entry name" value="Phytyl_CoA_dOase-like"/>
</dbReference>
<protein>
    <recommendedName>
        <fullName evidence="3">Phytanoyl-CoA dioxygenase</fullName>
    </recommendedName>
</protein>
<evidence type="ECO:0008006" key="3">
    <source>
        <dbReference type="Google" id="ProtNLM"/>
    </source>
</evidence>
<dbReference type="Gene3D" id="2.60.120.620">
    <property type="entry name" value="q2cbj1_9rhob like domain"/>
    <property type="match status" value="1"/>
</dbReference>
<organism evidence="1 2">
    <name type="scientific">Geodia barretti</name>
    <name type="common">Barrett's horny sponge</name>
    <dbReference type="NCBI Taxonomy" id="519541"/>
    <lineage>
        <taxon>Eukaryota</taxon>
        <taxon>Metazoa</taxon>
        <taxon>Porifera</taxon>
        <taxon>Demospongiae</taxon>
        <taxon>Heteroscleromorpha</taxon>
        <taxon>Tetractinellida</taxon>
        <taxon>Astrophorina</taxon>
        <taxon>Geodiidae</taxon>
        <taxon>Geodia</taxon>
    </lineage>
</organism>
<keyword evidence="2" id="KW-1185">Reference proteome</keyword>
<reference evidence="1" key="1">
    <citation type="submission" date="2023-03" db="EMBL/GenBank/DDBJ databases">
        <authorList>
            <person name="Steffen K."/>
            <person name="Cardenas P."/>
        </authorList>
    </citation>
    <scope>NUCLEOTIDE SEQUENCE</scope>
</reference>
<gene>
    <name evidence="1" type="ORF">GBAR_LOCUS20028</name>
</gene>
<dbReference type="EMBL" id="CASHTH010002825">
    <property type="protein sequence ID" value="CAI8035726.1"/>
    <property type="molecule type" value="Genomic_DNA"/>
</dbReference>
<name>A0AA35X0T4_GEOBA</name>
<dbReference type="PANTHER" id="PTHR40128">
    <property type="entry name" value="EXPRESSED PROTEIN"/>
    <property type="match status" value="1"/>
</dbReference>
<proteinExistence type="predicted"/>
<comment type="caution">
    <text evidence="1">The sequence shown here is derived from an EMBL/GenBank/DDBJ whole genome shotgun (WGS) entry which is preliminary data.</text>
</comment>
<dbReference type="SUPFAM" id="SSF51197">
    <property type="entry name" value="Clavaminate synthase-like"/>
    <property type="match status" value="1"/>
</dbReference>
<dbReference type="PANTHER" id="PTHR40128:SF1">
    <property type="entry name" value="PHYTANOYL-COA HYDROXYLASE"/>
    <property type="match status" value="1"/>
</dbReference>
<evidence type="ECO:0000313" key="2">
    <source>
        <dbReference type="Proteomes" id="UP001174909"/>
    </source>
</evidence>
<evidence type="ECO:0000313" key="1">
    <source>
        <dbReference type="EMBL" id="CAI8035726.1"/>
    </source>
</evidence>
<dbReference type="Pfam" id="PF05721">
    <property type="entry name" value="PhyH"/>
    <property type="match status" value="1"/>
</dbReference>
<accession>A0AA35X0T4</accession>
<dbReference type="Proteomes" id="UP001174909">
    <property type="component" value="Unassembled WGS sequence"/>
</dbReference>
<sequence>MRMDCGLTAELANRDQGIGTGGIGAMAQLTSNGIPLDMAPDAFGELRESNDLLNDMSALRERMAEDGYLLIRDYLDLEWVMDARRSVLEVLAEHEMIDENHSLMEARAARSDNGKFRSAIGSHAALGKLPAVRKLVHSGRMIDFYAAFLGGEVRSFDFVWMRVMGPGRSSAPHYDIVYMGRGTTNLYTSWTPLGDAPLSDAALMVLENSHRLEQVKTTYGQMDVDKKSNWKKTGGSYGKDPAAIQKELGCRWLTTDFRAGDLLVFSMYTMHCSLDNRSDRIRLSSDTRYQLASEPVDERWIGENPIAHSVREEE</sequence>